<evidence type="ECO:0000256" key="2">
    <source>
        <dbReference type="SAM" id="SignalP"/>
    </source>
</evidence>
<feature type="signal peptide" evidence="2">
    <location>
        <begin position="1"/>
        <end position="18"/>
    </location>
</feature>
<keyword evidence="1" id="KW-0812">Transmembrane</keyword>
<evidence type="ECO:0000313" key="3">
    <source>
        <dbReference type="EMBL" id="MBK0383230.1"/>
    </source>
</evidence>
<evidence type="ECO:0008006" key="5">
    <source>
        <dbReference type="Google" id="ProtNLM"/>
    </source>
</evidence>
<feature type="chain" id="PRO_5045755508" description="Four helix bundle sensory module for signal transduction" evidence="2">
    <location>
        <begin position="19"/>
        <end position="171"/>
    </location>
</feature>
<sequence length="171" mass="19795">MRYFILCVLILSSFFANAFQNVDSLTYNLQRNKINGMLDARSAKFGQFDNSLSQHTGIFGFKTKKDMQKSMDILTDIIKTDNDILRETKTLLDFKTFQQEQVANQGKDYESKNLAYMHTINKLQTENEKLVKESESNKKSKKFFQIVSYALGLAIISFALFVFRKISPKRS</sequence>
<dbReference type="EMBL" id="JAEHFY010000012">
    <property type="protein sequence ID" value="MBK0383230.1"/>
    <property type="molecule type" value="Genomic_DNA"/>
</dbReference>
<accession>A0ABS1BK17</accession>
<evidence type="ECO:0000313" key="4">
    <source>
        <dbReference type="Proteomes" id="UP000660024"/>
    </source>
</evidence>
<feature type="transmembrane region" description="Helical" evidence="1">
    <location>
        <begin position="143"/>
        <end position="163"/>
    </location>
</feature>
<protein>
    <recommendedName>
        <fullName evidence="5">Four helix bundle sensory module for signal transduction</fullName>
    </recommendedName>
</protein>
<keyword evidence="1" id="KW-0472">Membrane</keyword>
<comment type="caution">
    <text evidence="3">The sequence shown here is derived from an EMBL/GenBank/DDBJ whole genome shotgun (WGS) entry which is preliminary data.</text>
</comment>
<evidence type="ECO:0000256" key="1">
    <source>
        <dbReference type="SAM" id="Phobius"/>
    </source>
</evidence>
<gene>
    <name evidence="3" type="ORF">I5M32_09690</name>
</gene>
<proteinExistence type="predicted"/>
<keyword evidence="2" id="KW-0732">Signal</keyword>
<dbReference type="Proteomes" id="UP000660024">
    <property type="component" value="Unassembled WGS sequence"/>
</dbReference>
<reference evidence="3 4" key="1">
    <citation type="submission" date="2020-12" db="EMBL/GenBank/DDBJ databases">
        <title>Bacterial novel species Pedobacter sp. SD-b isolated from soil.</title>
        <authorList>
            <person name="Jung H.-Y."/>
        </authorList>
    </citation>
    <scope>NUCLEOTIDE SEQUENCE [LARGE SCALE GENOMIC DNA]</scope>
    <source>
        <strain evidence="3 4">SD-b</strain>
    </source>
</reference>
<keyword evidence="1" id="KW-1133">Transmembrane helix</keyword>
<organism evidence="3 4">
    <name type="scientific">Pedobacter segetis</name>
    <dbReference type="NCBI Taxonomy" id="2793069"/>
    <lineage>
        <taxon>Bacteria</taxon>
        <taxon>Pseudomonadati</taxon>
        <taxon>Bacteroidota</taxon>
        <taxon>Sphingobacteriia</taxon>
        <taxon>Sphingobacteriales</taxon>
        <taxon>Sphingobacteriaceae</taxon>
        <taxon>Pedobacter</taxon>
    </lineage>
</organism>
<dbReference type="RefSeq" id="WP_200586041.1">
    <property type="nucleotide sequence ID" value="NZ_JAEHFY010000012.1"/>
</dbReference>
<keyword evidence="4" id="KW-1185">Reference proteome</keyword>
<name>A0ABS1BK17_9SPHI</name>